<proteinExistence type="predicted"/>
<dbReference type="Proteomes" id="UP000277582">
    <property type="component" value="Unassembled WGS sequence"/>
</dbReference>
<feature type="binding site" evidence="6">
    <location>
        <position position="407"/>
    </location>
    <ligand>
        <name>Zn(2+)</name>
        <dbReference type="ChEBI" id="CHEBI:29105"/>
    </ligand>
</feature>
<keyword evidence="2" id="KW-0547">Nucleotide-binding</keyword>
<keyword evidence="3 6" id="KW-0862">Zinc</keyword>
<organism evidence="9 10">
    <name type="scientific">Candidatus Methanodesulfokora washburnensis</name>
    <dbReference type="NCBI Taxonomy" id="2478471"/>
    <lineage>
        <taxon>Archaea</taxon>
        <taxon>Thermoproteota</taxon>
        <taxon>Candidatus Korarchaeia</taxon>
        <taxon>Candidatus Korarchaeia incertae sedis</taxon>
        <taxon>Candidatus Methanodesulfokora</taxon>
    </lineage>
</organism>
<evidence type="ECO:0000256" key="1">
    <source>
        <dbReference type="ARBA" id="ARBA00022723"/>
    </source>
</evidence>
<reference evidence="9 10" key="1">
    <citation type="submission" date="2018-10" db="EMBL/GenBank/DDBJ databases">
        <title>Co-occurring genomic capacity for anaerobic methane metabolism and dissimilatory sulfite reduction discovered in the Korarchaeota.</title>
        <authorList>
            <person name="Mckay L.J."/>
            <person name="Dlakic M."/>
            <person name="Fields M.W."/>
            <person name="Delmont T.O."/>
            <person name="Eren A.M."/>
            <person name="Jay Z.J."/>
            <person name="Klingelsmith K.B."/>
            <person name="Rusch D.B."/>
            <person name="Inskeep W.P."/>
        </authorList>
    </citation>
    <scope>NUCLEOTIDE SEQUENCE [LARGE SCALE GENOMIC DNA]</scope>
    <source>
        <strain evidence="9 10">MDKW</strain>
    </source>
</reference>
<keyword evidence="5 7" id="KW-0175">Coiled coil</keyword>
<dbReference type="Gene3D" id="1.10.287.1490">
    <property type="match status" value="2"/>
</dbReference>
<feature type="coiled-coil region" evidence="7">
    <location>
        <begin position="276"/>
        <end position="317"/>
    </location>
</feature>
<dbReference type="InterPro" id="IPR013134">
    <property type="entry name" value="Zn_hook_RAD50"/>
</dbReference>
<evidence type="ECO:0000256" key="4">
    <source>
        <dbReference type="ARBA" id="ARBA00022840"/>
    </source>
</evidence>
<dbReference type="PROSITE" id="PS51131">
    <property type="entry name" value="ZN_HOOK"/>
    <property type="match status" value="1"/>
</dbReference>
<dbReference type="AlphaFoldDB" id="A0A3R9PKP4"/>
<evidence type="ECO:0000313" key="9">
    <source>
        <dbReference type="EMBL" id="RSN79067.1"/>
    </source>
</evidence>
<dbReference type="EMBL" id="RCOS01000004">
    <property type="protein sequence ID" value="RSN79067.1"/>
    <property type="molecule type" value="Genomic_DNA"/>
</dbReference>
<protein>
    <submittedName>
        <fullName evidence="9">SMC family ATPase</fullName>
    </submittedName>
</protein>
<feature type="binding site" evidence="6">
    <location>
        <position position="410"/>
    </location>
    <ligand>
        <name>Zn(2+)</name>
        <dbReference type="ChEBI" id="CHEBI:29105"/>
    </ligand>
</feature>
<gene>
    <name evidence="9" type="ORF">D6D85_00215</name>
</gene>
<feature type="coiled-coil region" evidence="7">
    <location>
        <begin position="182"/>
        <end position="249"/>
    </location>
</feature>
<dbReference type="PANTHER" id="PTHR32114">
    <property type="entry name" value="ABC TRANSPORTER ABCH.3"/>
    <property type="match status" value="1"/>
</dbReference>
<dbReference type="GO" id="GO:0016887">
    <property type="term" value="F:ATP hydrolysis activity"/>
    <property type="evidence" value="ECO:0007669"/>
    <property type="project" value="InterPro"/>
</dbReference>
<evidence type="ECO:0000259" key="8">
    <source>
        <dbReference type="PROSITE" id="PS51131"/>
    </source>
</evidence>
<dbReference type="GO" id="GO:0046872">
    <property type="term" value="F:metal ion binding"/>
    <property type="evidence" value="ECO:0007669"/>
    <property type="project" value="UniProtKB-UniRule"/>
</dbReference>
<accession>A0A3R9PKP4</accession>
<dbReference type="InterPro" id="IPR041685">
    <property type="entry name" value="AAA_GajA/Old/RecF-like"/>
</dbReference>
<feature type="domain" description="Zinc-hook" evidence="8">
    <location>
        <begin position="358"/>
        <end position="459"/>
    </location>
</feature>
<dbReference type="GO" id="GO:0005524">
    <property type="term" value="F:ATP binding"/>
    <property type="evidence" value="ECO:0007669"/>
    <property type="project" value="UniProtKB-KW"/>
</dbReference>
<name>A0A3R9PKP4_9CREN</name>
<dbReference type="SUPFAM" id="SSF52540">
    <property type="entry name" value="P-loop containing nucleoside triphosphate hydrolases"/>
    <property type="match status" value="2"/>
</dbReference>
<sequence length="787" mass="90121">MAEDNGGWIKMQIERLELRNFEGYKRAEINFERGLNVITGRNSTGKTTLLDALLFALFGIVPGLEKRSLKLLVSRLQGTTGNMSVKLSANIAGKHVEILREGRLIGREDEAKRFRMTRLGLKIDGREVPVNNEEELNKKITELMGMGIKMFTTLVYARQGELTNILEPKKEDMDLILGISLMKELVEQLDSVRKTLEEYEGENAKTIVAVFKERLLGVNQRIDQLNDQIKDLSDEIKILEDIVGKAKSEEVGRLLQKIDKRESLLKDIRDKEVAILNTLKEKEAKSTEDLNKQLEKLAEEEKKLEETLRGLEKEKSRIDGVVQQISSRLSKIEENLENAGVSSINELEEKISSTQTELNKKEEELNAVNKEFEKVNQSKNELDGRLSALRNEIKSHQDLLAKGLANCPTCGQKVDPDLVKQIIKKKEDEADKLDKELKEVNVQYEDLNKRIKQLETDKSNLSTYLSNLQKTYDKLTKLLGGATKEELEKRLSKERENLKRIQQVVDENKGKLVELRGRKDDLQKAYNNVKSLENEKKKLEKDLQECIEGIRSDLQALAFPFEPNDPDLKAKIAEKLPLSVEELKKKEDELNEKSKKLESMKENLKELNNKKKEIEEKIDKLEKRLEKAKICEELIEKIKGGIERQRELRLRWIADEALRVYETLTDQRVYKAFRINKDDYTVEVFPANLEGYIPAKRTGGGHQTLIALAIRVALLNVLNQRSLIILDEPTYGVDSENLPQLMSYFSEIAKKIDQVILITHYGLGEEEAANIVRVEMAEDGTSTVKHI</sequence>
<dbReference type="Pfam" id="PF13175">
    <property type="entry name" value="AAA_15"/>
    <property type="match status" value="1"/>
</dbReference>
<evidence type="ECO:0000256" key="2">
    <source>
        <dbReference type="ARBA" id="ARBA00022741"/>
    </source>
</evidence>
<keyword evidence="4" id="KW-0067">ATP-binding</keyword>
<evidence type="ECO:0000256" key="5">
    <source>
        <dbReference type="ARBA" id="ARBA00023054"/>
    </source>
</evidence>
<evidence type="ECO:0000256" key="7">
    <source>
        <dbReference type="SAM" id="Coils"/>
    </source>
</evidence>
<dbReference type="SUPFAM" id="SSF75712">
    <property type="entry name" value="Rad50 coiled-coil Zn hook"/>
    <property type="match status" value="1"/>
</dbReference>
<dbReference type="InterPro" id="IPR027417">
    <property type="entry name" value="P-loop_NTPase"/>
</dbReference>
<dbReference type="PANTHER" id="PTHR32114:SF2">
    <property type="entry name" value="ABC TRANSPORTER ABCH.3"/>
    <property type="match status" value="1"/>
</dbReference>
<keyword evidence="10" id="KW-1185">Reference proteome</keyword>
<feature type="coiled-coil region" evidence="7">
    <location>
        <begin position="423"/>
        <end position="549"/>
    </location>
</feature>
<feature type="coiled-coil region" evidence="7">
    <location>
        <begin position="580"/>
        <end position="631"/>
    </location>
</feature>
<keyword evidence="1 6" id="KW-0479">Metal-binding</keyword>
<comment type="caution">
    <text evidence="9">The sequence shown here is derived from an EMBL/GenBank/DDBJ whole genome shotgun (WGS) entry which is preliminary data.</text>
</comment>
<dbReference type="GO" id="GO:0006302">
    <property type="term" value="P:double-strand break repair"/>
    <property type="evidence" value="ECO:0007669"/>
    <property type="project" value="InterPro"/>
</dbReference>
<dbReference type="Gene3D" id="3.40.50.300">
    <property type="entry name" value="P-loop containing nucleotide triphosphate hydrolases"/>
    <property type="match status" value="2"/>
</dbReference>
<evidence type="ECO:0000256" key="3">
    <source>
        <dbReference type="ARBA" id="ARBA00022833"/>
    </source>
</evidence>
<evidence type="ECO:0000256" key="6">
    <source>
        <dbReference type="PROSITE-ProRule" id="PRU00471"/>
    </source>
</evidence>
<feature type="coiled-coil region" evidence="7">
    <location>
        <begin position="344"/>
        <end position="399"/>
    </location>
</feature>
<evidence type="ECO:0000313" key="10">
    <source>
        <dbReference type="Proteomes" id="UP000277582"/>
    </source>
</evidence>